<dbReference type="FunFam" id="2.10.230.10:FF:000001">
    <property type="entry name" value="DnaJ subfamily A member 2"/>
    <property type="match status" value="1"/>
</dbReference>
<dbReference type="InterPro" id="IPR008971">
    <property type="entry name" value="HSP40/DnaJ_pept-bd"/>
</dbReference>
<dbReference type="SUPFAM" id="SSF57938">
    <property type="entry name" value="DnaJ/Hsp40 cysteine-rich domain"/>
    <property type="match status" value="1"/>
</dbReference>
<dbReference type="CDD" id="cd10719">
    <property type="entry name" value="DnaJ_zf"/>
    <property type="match status" value="1"/>
</dbReference>
<dbReference type="GO" id="GO:0008270">
    <property type="term" value="F:zinc ion binding"/>
    <property type="evidence" value="ECO:0007669"/>
    <property type="project" value="UniProtKB-KW"/>
</dbReference>
<dbReference type="SMART" id="SM00271">
    <property type="entry name" value="DnaJ"/>
    <property type="match status" value="1"/>
</dbReference>
<dbReference type="PRINTS" id="PR00625">
    <property type="entry name" value="JDOMAIN"/>
</dbReference>
<keyword evidence="1 6" id="KW-0479">Metal-binding</keyword>
<dbReference type="Pfam" id="PF01556">
    <property type="entry name" value="DnaJ_C"/>
    <property type="match status" value="1"/>
</dbReference>
<dbReference type="SUPFAM" id="SSF46565">
    <property type="entry name" value="Chaperone J-domain"/>
    <property type="match status" value="1"/>
</dbReference>
<dbReference type="PROSITE" id="PS00636">
    <property type="entry name" value="DNAJ_1"/>
    <property type="match status" value="1"/>
</dbReference>
<evidence type="ECO:0000256" key="6">
    <source>
        <dbReference type="PROSITE-ProRule" id="PRU00546"/>
    </source>
</evidence>
<dbReference type="GO" id="GO:0051082">
    <property type="term" value="F:unfolded protein binding"/>
    <property type="evidence" value="ECO:0007669"/>
    <property type="project" value="InterPro"/>
</dbReference>
<dbReference type="InterPro" id="IPR036410">
    <property type="entry name" value="HSP_DnaJ_Cys-rich_dom_sf"/>
</dbReference>
<evidence type="ECO:0000256" key="1">
    <source>
        <dbReference type="ARBA" id="ARBA00022723"/>
    </source>
</evidence>
<dbReference type="CDD" id="cd10747">
    <property type="entry name" value="DnaJ_C"/>
    <property type="match status" value="1"/>
</dbReference>
<evidence type="ECO:0000259" key="8">
    <source>
        <dbReference type="PROSITE" id="PS50076"/>
    </source>
</evidence>
<dbReference type="InterPro" id="IPR018253">
    <property type="entry name" value="DnaJ_domain_CS"/>
</dbReference>
<feature type="region of interest" description="Disordered" evidence="7">
    <location>
        <begin position="395"/>
        <end position="414"/>
    </location>
</feature>
<dbReference type="PROSITE" id="PS51188">
    <property type="entry name" value="ZF_CR"/>
    <property type="match status" value="1"/>
</dbReference>
<evidence type="ECO:0000256" key="4">
    <source>
        <dbReference type="ARBA" id="ARBA00022833"/>
    </source>
</evidence>
<dbReference type="SUPFAM" id="SSF49493">
    <property type="entry name" value="HSP40/DnaJ peptide-binding domain"/>
    <property type="match status" value="2"/>
</dbReference>
<dbReference type="PhylomeDB" id="A7THP4"/>
<dbReference type="FunFam" id="2.60.260.20:FF:000003">
    <property type="entry name" value="DnaJ subfamily A member 2"/>
    <property type="match status" value="1"/>
</dbReference>
<name>A7THP4_VANPO</name>
<gene>
    <name evidence="10" type="ORF">Kpol_543p40</name>
</gene>
<dbReference type="InterPro" id="IPR001305">
    <property type="entry name" value="HSP_DnaJ_Cys-rich_dom"/>
</dbReference>
<evidence type="ECO:0000256" key="5">
    <source>
        <dbReference type="ARBA" id="ARBA00023186"/>
    </source>
</evidence>
<dbReference type="GO" id="GO:0005741">
    <property type="term" value="C:mitochondrial outer membrane"/>
    <property type="evidence" value="ECO:0007669"/>
    <property type="project" value="EnsemblFungi"/>
</dbReference>
<dbReference type="GeneID" id="5546485"/>
<protein>
    <recommendedName>
        <fullName evidence="12">J domain-containing protein</fullName>
    </recommendedName>
</protein>
<evidence type="ECO:0008006" key="12">
    <source>
        <dbReference type="Google" id="ProtNLM"/>
    </source>
</evidence>
<keyword evidence="2" id="KW-0677">Repeat</keyword>
<feature type="zinc finger region" description="CR-type" evidence="6">
    <location>
        <begin position="123"/>
        <end position="219"/>
    </location>
</feature>
<dbReference type="PANTHER" id="PTHR43888">
    <property type="entry name" value="DNAJ-LIKE-2, ISOFORM A-RELATED"/>
    <property type="match status" value="1"/>
</dbReference>
<accession>A7THP4</accession>
<dbReference type="CDD" id="cd06257">
    <property type="entry name" value="DnaJ"/>
    <property type="match status" value="1"/>
</dbReference>
<dbReference type="GO" id="GO:0006457">
    <property type="term" value="P:protein folding"/>
    <property type="evidence" value="ECO:0007669"/>
    <property type="project" value="InterPro"/>
</dbReference>
<dbReference type="Proteomes" id="UP000000267">
    <property type="component" value="Unassembled WGS sequence"/>
</dbReference>
<feature type="domain" description="J" evidence="8">
    <location>
        <begin position="12"/>
        <end position="80"/>
    </location>
</feature>
<organism evidence="11">
    <name type="scientific">Vanderwaltozyma polyspora (strain ATCC 22028 / DSM 70294 / BCRC 21397 / CBS 2163 / NBRC 10782 / NRRL Y-8283 / UCD 57-17)</name>
    <name type="common">Kluyveromyces polysporus</name>
    <dbReference type="NCBI Taxonomy" id="436907"/>
    <lineage>
        <taxon>Eukaryota</taxon>
        <taxon>Fungi</taxon>
        <taxon>Dikarya</taxon>
        <taxon>Ascomycota</taxon>
        <taxon>Saccharomycotina</taxon>
        <taxon>Saccharomycetes</taxon>
        <taxon>Saccharomycetales</taxon>
        <taxon>Saccharomycetaceae</taxon>
        <taxon>Vanderwaltozyma</taxon>
    </lineage>
</organism>
<keyword evidence="11" id="KW-1185">Reference proteome</keyword>
<keyword evidence="3 6" id="KW-0863">Zinc-finger</keyword>
<dbReference type="RefSeq" id="XP_001646068.1">
    <property type="nucleotide sequence ID" value="XM_001646018.1"/>
</dbReference>
<feature type="domain" description="CR-type" evidence="9">
    <location>
        <begin position="123"/>
        <end position="219"/>
    </location>
</feature>
<dbReference type="InParanoid" id="A7THP4"/>
<dbReference type="InterPro" id="IPR036869">
    <property type="entry name" value="J_dom_sf"/>
</dbReference>
<sequence>MSDTDGSSEDRDYYEILGVAEDATHEEIKKTYRKLALQYHPDKSIDEGQKLINEIKFKDITAAYQTLSDEDKRNEYDNKKNFEPYFESDFANNHDGNYNSRYRSRSKDIKVELSLKTSELYNGKTIKFNNSRNRICKTCNGLGWRTKKDGKPYVPPEIECQKCNGQGYKNMKVQLAPGFYTTQNVLCSYCKGNGKYYKKPNSPKNFCKDCNGKCLIKIDDPIVVSIPRGSSNGDNIILKGEADEELGKKNAGDLIFEINEIIDSNNDLERYGNHLINHTHISLAEAITGFENKFIVKTFDDRDLYLSTPKGKVIRPGDILEVKNEGWPMDKYGASFGNLYVILEIEFPPDNWINEKNDIIKIRNILPNEKTKRNNIVDPINSEYISTFEIVKSLPQEEGEEQTEHDTNPSCAQM</sequence>
<dbReference type="AlphaFoldDB" id="A7THP4"/>
<dbReference type="EMBL" id="DS480392">
    <property type="protein sequence ID" value="EDO18210.1"/>
    <property type="molecule type" value="Genomic_DNA"/>
</dbReference>
<dbReference type="eggNOG" id="KOG0712">
    <property type="taxonomic scope" value="Eukaryota"/>
</dbReference>
<evidence type="ECO:0000313" key="11">
    <source>
        <dbReference type="Proteomes" id="UP000000267"/>
    </source>
</evidence>
<evidence type="ECO:0000259" key="9">
    <source>
        <dbReference type="PROSITE" id="PS51188"/>
    </source>
</evidence>
<evidence type="ECO:0000313" key="10">
    <source>
        <dbReference type="EMBL" id="EDO18210.1"/>
    </source>
</evidence>
<dbReference type="Gene3D" id="2.10.230.10">
    <property type="entry name" value="Heat shock protein DnaJ, cysteine-rich domain"/>
    <property type="match status" value="1"/>
</dbReference>
<dbReference type="Gene3D" id="2.60.260.20">
    <property type="entry name" value="Urease metallochaperone UreE, N-terminal domain"/>
    <property type="match status" value="2"/>
</dbReference>
<dbReference type="GO" id="GO:0030150">
    <property type="term" value="P:protein import into mitochondrial matrix"/>
    <property type="evidence" value="ECO:0007669"/>
    <property type="project" value="EnsemblFungi"/>
</dbReference>
<keyword evidence="4 6" id="KW-0862">Zinc</keyword>
<dbReference type="PROSITE" id="PS50076">
    <property type="entry name" value="DNAJ_2"/>
    <property type="match status" value="1"/>
</dbReference>
<proteinExistence type="predicted"/>
<dbReference type="Pfam" id="PF00226">
    <property type="entry name" value="DnaJ"/>
    <property type="match status" value="1"/>
</dbReference>
<evidence type="ECO:0000256" key="7">
    <source>
        <dbReference type="SAM" id="MobiDB-lite"/>
    </source>
</evidence>
<dbReference type="OMA" id="THCFKHL"/>
<evidence type="ECO:0000256" key="2">
    <source>
        <dbReference type="ARBA" id="ARBA00022737"/>
    </source>
</evidence>
<evidence type="ECO:0000256" key="3">
    <source>
        <dbReference type="ARBA" id="ARBA00022771"/>
    </source>
</evidence>
<dbReference type="Gene3D" id="1.10.287.110">
    <property type="entry name" value="DnaJ domain"/>
    <property type="match status" value="1"/>
</dbReference>
<dbReference type="InterPro" id="IPR044713">
    <property type="entry name" value="DNJA1/2-like"/>
</dbReference>
<dbReference type="FunCoup" id="A7THP4">
    <property type="interactions" value="148"/>
</dbReference>
<dbReference type="HOGENOM" id="CLU_017633_10_0_1"/>
<dbReference type="InterPro" id="IPR001623">
    <property type="entry name" value="DnaJ_domain"/>
</dbReference>
<dbReference type="KEGG" id="vpo:Kpol_543p40"/>
<dbReference type="Pfam" id="PF00684">
    <property type="entry name" value="DnaJ_CXXCXGXG"/>
    <property type="match status" value="1"/>
</dbReference>
<dbReference type="InterPro" id="IPR002939">
    <property type="entry name" value="DnaJ_C"/>
</dbReference>
<keyword evidence="5" id="KW-0143">Chaperone</keyword>
<reference evidence="10 11" key="1">
    <citation type="journal article" date="2007" name="Proc. Natl. Acad. Sci. U.S.A.">
        <title>Independent sorting-out of thousands of duplicated gene pairs in two yeast species descended from a whole-genome duplication.</title>
        <authorList>
            <person name="Scannell D.R."/>
            <person name="Frank A.C."/>
            <person name="Conant G.C."/>
            <person name="Byrne K.P."/>
            <person name="Woolfit M."/>
            <person name="Wolfe K.H."/>
        </authorList>
    </citation>
    <scope>NUCLEOTIDE SEQUENCE [LARGE SCALE GENOMIC DNA]</scope>
    <source>
        <strain evidence="11">ATCC 22028 / DSM 70294 / BCRC 21397 / CBS 2163 / NBRC 10782 / NRRL Y-8283 / UCD 57-17</strain>
    </source>
</reference>
<dbReference type="OrthoDB" id="550424at2759"/>
<dbReference type="GO" id="GO:0001671">
    <property type="term" value="F:ATPase activator activity"/>
    <property type="evidence" value="ECO:0007669"/>
    <property type="project" value="EnsemblFungi"/>
</dbReference>
<dbReference type="STRING" id="436907.A7THP4"/>
<dbReference type="GO" id="GO:0030544">
    <property type="term" value="F:Hsp70 protein binding"/>
    <property type="evidence" value="ECO:0007669"/>
    <property type="project" value="InterPro"/>
</dbReference>